<evidence type="ECO:0000313" key="1">
    <source>
        <dbReference type="EMBL" id="JAE00981.1"/>
    </source>
</evidence>
<dbReference type="EMBL" id="GBRH01196915">
    <property type="protein sequence ID" value="JAE00981.1"/>
    <property type="molecule type" value="Transcribed_RNA"/>
</dbReference>
<proteinExistence type="predicted"/>
<reference evidence="1" key="1">
    <citation type="submission" date="2014-09" db="EMBL/GenBank/DDBJ databases">
        <authorList>
            <person name="Magalhaes I.L.F."/>
            <person name="Oliveira U."/>
            <person name="Santos F.R."/>
            <person name="Vidigal T.H.D.A."/>
            <person name="Brescovit A.D."/>
            <person name="Santos A.J."/>
        </authorList>
    </citation>
    <scope>NUCLEOTIDE SEQUENCE</scope>
    <source>
        <tissue evidence="1">Shoot tissue taken approximately 20 cm above the soil surface</tissue>
    </source>
</reference>
<accession>A0A0A9ESW2</accession>
<name>A0A0A9ESW2_ARUDO</name>
<reference evidence="1" key="2">
    <citation type="journal article" date="2015" name="Data Brief">
        <title>Shoot transcriptome of the giant reed, Arundo donax.</title>
        <authorList>
            <person name="Barrero R.A."/>
            <person name="Guerrero F.D."/>
            <person name="Moolhuijzen P."/>
            <person name="Goolsby J.A."/>
            <person name="Tidwell J."/>
            <person name="Bellgard S.E."/>
            <person name="Bellgard M.I."/>
        </authorList>
    </citation>
    <scope>NUCLEOTIDE SEQUENCE</scope>
    <source>
        <tissue evidence="1">Shoot tissue taken approximately 20 cm above the soil surface</tissue>
    </source>
</reference>
<organism evidence="1">
    <name type="scientific">Arundo donax</name>
    <name type="common">Giant reed</name>
    <name type="synonym">Donax arundinaceus</name>
    <dbReference type="NCBI Taxonomy" id="35708"/>
    <lineage>
        <taxon>Eukaryota</taxon>
        <taxon>Viridiplantae</taxon>
        <taxon>Streptophyta</taxon>
        <taxon>Embryophyta</taxon>
        <taxon>Tracheophyta</taxon>
        <taxon>Spermatophyta</taxon>
        <taxon>Magnoliopsida</taxon>
        <taxon>Liliopsida</taxon>
        <taxon>Poales</taxon>
        <taxon>Poaceae</taxon>
        <taxon>PACMAD clade</taxon>
        <taxon>Arundinoideae</taxon>
        <taxon>Arundineae</taxon>
        <taxon>Arundo</taxon>
    </lineage>
</organism>
<dbReference type="AlphaFoldDB" id="A0A0A9ESW2"/>
<protein>
    <submittedName>
        <fullName evidence="1">Uncharacterized protein</fullName>
    </submittedName>
</protein>
<sequence>MLPIPHVTIFTAGGYCVGHSPCTGMESNPSRPLDLLSVSVSVSFVVTSI</sequence>